<name>A0A918G355_9PSEU</name>
<dbReference type="Proteomes" id="UP000660680">
    <property type="component" value="Unassembled WGS sequence"/>
</dbReference>
<proteinExistence type="predicted"/>
<dbReference type="Gene3D" id="3.10.450.50">
    <property type="match status" value="1"/>
</dbReference>
<reference evidence="1" key="2">
    <citation type="submission" date="2020-09" db="EMBL/GenBank/DDBJ databases">
        <authorList>
            <person name="Sun Q."/>
            <person name="Ohkuma M."/>
        </authorList>
    </citation>
    <scope>NUCLEOTIDE SEQUENCE</scope>
    <source>
        <strain evidence="1">JCM 3276</strain>
    </source>
</reference>
<dbReference type="RefSeq" id="WP_189208712.1">
    <property type="nucleotide sequence ID" value="NZ_BMRB01000001.1"/>
</dbReference>
<dbReference type="EMBL" id="BMRB01000001">
    <property type="protein sequence ID" value="GGS16465.1"/>
    <property type="molecule type" value="Genomic_DNA"/>
</dbReference>
<evidence type="ECO:0000313" key="1">
    <source>
        <dbReference type="EMBL" id="GGS16465.1"/>
    </source>
</evidence>
<organism evidence="1 2">
    <name type="scientific">Actinokineospora fastidiosa</name>
    <dbReference type="NCBI Taxonomy" id="1816"/>
    <lineage>
        <taxon>Bacteria</taxon>
        <taxon>Bacillati</taxon>
        <taxon>Actinomycetota</taxon>
        <taxon>Actinomycetes</taxon>
        <taxon>Pseudonocardiales</taxon>
        <taxon>Pseudonocardiaceae</taxon>
        <taxon>Actinokineospora</taxon>
    </lineage>
</organism>
<keyword evidence="2" id="KW-1185">Reference proteome</keyword>
<dbReference type="InterPro" id="IPR032710">
    <property type="entry name" value="NTF2-like_dom_sf"/>
</dbReference>
<dbReference type="SUPFAM" id="SSF54427">
    <property type="entry name" value="NTF2-like"/>
    <property type="match status" value="1"/>
</dbReference>
<evidence type="ECO:0008006" key="3">
    <source>
        <dbReference type="Google" id="ProtNLM"/>
    </source>
</evidence>
<accession>A0A918G355</accession>
<sequence>MSLIDRHLAAWRDGDPDAAATVHSFVDPDTDKPLTGHALAEHARGFMARFPGGFEFTRVTPAAATWTLTTAHRDSYLGMPGTGAELTITGTDLLTEDAGELHVHRHFDRLAIAEAIGYTPRFVPRSDGAREFGVSSRTPGSPGTPGAMALTWLSVRDDDEAADVDLLSVEVVKSMRAARGFLGVGTFDIGDRKYTLTAFDKPESIRSIHARAHQRAMRRFFRGGLCTGAYTSVWTLAKESHFARCADCGSMAAAERPCDCGWTPTTDPLF</sequence>
<dbReference type="AlphaFoldDB" id="A0A918G355"/>
<reference evidence="1" key="1">
    <citation type="journal article" date="2014" name="Int. J. Syst. Evol. Microbiol.">
        <title>Complete genome sequence of Corynebacterium casei LMG S-19264T (=DSM 44701T), isolated from a smear-ripened cheese.</title>
        <authorList>
            <consortium name="US DOE Joint Genome Institute (JGI-PGF)"/>
            <person name="Walter F."/>
            <person name="Albersmeier A."/>
            <person name="Kalinowski J."/>
            <person name="Ruckert C."/>
        </authorList>
    </citation>
    <scope>NUCLEOTIDE SEQUENCE</scope>
    <source>
        <strain evidence="1">JCM 3276</strain>
    </source>
</reference>
<evidence type="ECO:0000313" key="2">
    <source>
        <dbReference type="Proteomes" id="UP000660680"/>
    </source>
</evidence>
<comment type="caution">
    <text evidence="1">The sequence shown here is derived from an EMBL/GenBank/DDBJ whole genome shotgun (WGS) entry which is preliminary data.</text>
</comment>
<protein>
    <recommendedName>
        <fullName evidence="3">SnoaL-like polyketide cyclase</fullName>
    </recommendedName>
</protein>
<gene>
    <name evidence="1" type="ORF">GCM10010171_05890</name>
</gene>